<dbReference type="InterPro" id="IPR051121">
    <property type="entry name" value="FAH"/>
</dbReference>
<dbReference type="OrthoDB" id="9805307at2"/>
<evidence type="ECO:0000313" key="4">
    <source>
        <dbReference type="EMBL" id="TMR05705.1"/>
    </source>
</evidence>
<dbReference type="GO" id="GO:0044281">
    <property type="term" value="P:small molecule metabolic process"/>
    <property type="evidence" value="ECO:0007669"/>
    <property type="project" value="UniProtKB-ARBA"/>
</dbReference>
<dbReference type="Proteomes" id="UP000309174">
    <property type="component" value="Unassembled WGS sequence"/>
</dbReference>
<dbReference type="Gene3D" id="3.90.850.10">
    <property type="entry name" value="Fumarylacetoacetase-like, C-terminal domain"/>
    <property type="match status" value="1"/>
</dbReference>
<dbReference type="PANTHER" id="PTHR42796">
    <property type="entry name" value="FUMARYLACETOACETATE HYDROLASE DOMAIN-CONTAINING PROTEIN 2A-RELATED"/>
    <property type="match status" value="1"/>
</dbReference>
<evidence type="ECO:0000256" key="2">
    <source>
        <dbReference type="ARBA" id="ARBA00022723"/>
    </source>
</evidence>
<accession>A0A5C4JHR5</accession>
<reference evidence="4 5" key="1">
    <citation type="submission" date="2019-05" db="EMBL/GenBank/DDBJ databases">
        <title>Draft genome sequence of Actinomadura sp. 14C53.</title>
        <authorList>
            <person name="Saricaoglu S."/>
            <person name="Isik K."/>
        </authorList>
    </citation>
    <scope>NUCLEOTIDE SEQUENCE [LARGE SCALE GENOMIC DNA]</scope>
    <source>
        <strain evidence="4 5">14C53</strain>
    </source>
</reference>
<feature type="domain" description="Fumarylacetoacetase-like C-terminal" evidence="3">
    <location>
        <begin position="72"/>
        <end position="275"/>
    </location>
</feature>
<evidence type="ECO:0000256" key="1">
    <source>
        <dbReference type="ARBA" id="ARBA00010211"/>
    </source>
</evidence>
<dbReference type="AlphaFoldDB" id="A0A5C4JHR5"/>
<dbReference type="RefSeq" id="WP_138643958.1">
    <property type="nucleotide sequence ID" value="NZ_VCKW01000018.1"/>
</dbReference>
<dbReference type="Pfam" id="PF01557">
    <property type="entry name" value="FAA_hydrolase"/>
    <property type="match status" value="1"/>
</dbReference>
<keyword evidence="2" id="KW-0479">Metal-binding</keyword>
<dbReference type="SUPFAM" id="SSF56529">
    <property type="entry name" value="FAH"/>
    <property type="match status" value="1"/>
</dbReference>
<proteinExistence type="inferred from homology"/>
<comment type="similarity">
    <text evidence="1">Belongs to the FAH family.</text>
</comment>
<dbReference type="InterPro" id="IPR036663">
    <property type="entry name" value="Fumarylacetoacetase_C_sf"/>
</dbReference>
<comment type="caution">
    <text evidence="4">The sequence shown here is derived from an EMBL/GenBank/DDBJ whole genome shotgun (WGS) entry which is preliminary data.</text>
</comment>
<evidence type="ECO:0000259" key="3">
    <source>
        <dbReference type="Pfam" id="PF01557"/>
    </source>
</evidence>
<keyword evidence="5" id="KW-1185">Reference proteome</keyword>
<name>A0A5C4JHR5_9ACTN</name>
<dbReference type="GO" id="GO:0046872">
    <property type="term" value="F:metal ion binding"/>
    <property type="evidence" value="ECO:0007669"/>
    <property type="project" value="UniProtKB-KW"/>
</dbReference>
<keyword evidence="4" id="KW-0378">Hydrolase</keyword>
<dbReference type="PANTHER" id="PTHR42796:SF4">
    <property type="entry name" value="FUMARYLACETOACETATE HYDROLASE DOMAIN-CONTAINING PROTEIN 2A"/>
    <property type="match status" value="1"/>
</dbReference>
<dbReference type="EMBL" id="VCKW01000018">
    <property type="protein sequence ID" value="TMR05705.1"/>
    <property type="molecule type" value="Genomic_DNA"/>
</dbReference>
<sequence length="292" mass="30975">MRVANLAGRLVLLAEQGALDVATASGGRLPSDPQKAFDRWAELRAWAEVAEGDPIPVDDQRLGPPVPRPRQVFAIGLNYAGHAAESGVATPEFPSVFTKFPTSVGSPRGTIDLPSAHVDWEVELVAVVGRTARHVGDADGWSYVAGLTVGQDLSERRVQLRPPVPQFSLGKSFPGFGPIGPELVTPDEFDDPDTLAIGCEVNGESVQYGTTGDLVFSIPRLISCLSSVVTLLPGDLIFTGTPAGIGATREPPRYLRDGDELTSWIEGIGRMRHRFRASAPSGLAPAAGVPPR</sequence>
<protein>
    <submittedName>
        <fullName evidence="4">Fumarylacetoacetate hydrolase family protein</fullName>
    </submittedName>
</protein>
<gene>
    <name evidence="4" type="ORF">ETD83_05550</name>
</gene>
<dbReference type="GO" id="GO:0016787">
    <property type="term" value="F:hydrolase activity"/>
    <property type="evidence" value="ECO:0007669"/>
    <property type="project" value="UniProtKB-KW"/>
</dbReference>
<organism evidence="4 5">
    <name type="scientific">Actinomadura soli</name>
    <dbReference type="NCBI Taxonomy" id="2508997"/>
    <lineage>
        <taxon>Bacteria</taxon>
        <taxon>Bacillati</taxon>
        <taxon>Actinomycetota</taxon>
        <taxon>Actinomycetes</taxon>
        <taxon>Streptosporangiales</taxon>
        <taxon>Thermomonosporaceae</taxon>
        <taxon>Actinomadura</taxon>
    </lineage>
</organism>
<dbReference type="InterPro" id="IPR011234">
    <property type="entry name" value="Fumarylacetoacetase-like_C"/>
</dbReference>
<evidence type="ECO:0000313" key="5">
    <source>
        <dbReference type="Proteomes" id="UP000309174"/>
    </source>
</evidence>